<dbReference type="InterPro" id="IPR000595">
    <property type="entry name" value="cNMP-bd_dom"/>
</dbReference>
<evidence type="ECO:0000256" key="2">
    <source>
        <dbReference type="ARBA" id="ARBA00023125"/>
    </source>
</evidence>
<feature type="domain" description="Cyclic nucleotide-binding" evidence="4">
    <location>
        <begin position="13"/>
        <end position="136"/>
    </location>
</feature>
<dbReference type="InterPro" id="IPR050397">
    <property type="entry name" value="Env_Response_Regulators"/>
</dbReference>
<dbReference type="InterPro" id="IPR014710">
    <property type="entry name" value="RmlC-like_jellyroll"/>
</dbReference>
<dbReference type="GO" id="GO:0003677">
    <property type="term" value="F:DNA binding"/>
    <property type="evidence" value="ECO:0007669"/>
    <property type="project" value="UniProtKB-KW"/>
</dbReference>
<dbReference type="Pfam" id="PF13545">
    <property type="entry name" value="HTH_Crp_2"/>
    <property type="match status" value="1"/>
</dbReference>
<keyword evidence="2" id="KW-0238">DNA-binding</keyword>
<dbReference type="PANTHER" id="PTHR24567:SF58">
    <property type="entry name" value="CYCLIC AMP-BINDING REGULATORY PROTEIN"/>
    <property type="match status" value="1"/>
</dbReference>
<dbReference type="SMART" id="SM00100">
    <property type="entry name" value="cNMP"/>
    <property type="match status" value="1"/>
</dbReference>
<dbReference type="STRING" id="29343.CCDG5_1429"/>
<dbReference type="CDD" id="cd00038">
    <property type="entry name" value="CAP_ED"/>
    <property type="match status" value="1"/>
</dbReference>
<dbReference type="InterPro" id="IPR012318">
    <property type="entry name" value="HTH_CRP"/>
</dbReference>
<dbReference type="AlphaFoldDB" id="A0A078KQ39"/>
<reference evidence="7" key="1">
    <citation type="submission" date="2014-07" db="EMBL/GenBank/DDBJ databases">
        <authorList>
            <person name="Wibberg D."/>
        </authorList>
    </citation>
    <scope>NUCLEOTIDE SEQUENCE [LARGE SCALE GENOMIC DNA]</scope>
    <source>
        <strain evidence="7">DG5</strain>
    </source>
</reference>
<dbReference type="EMBL" id="LM995447">
    <property type="protein sequence ID" value="CDZ24543.1"/>
    <property type="molecule type" value="Genomic_DNA"/>
</dbReference>
<evidence type="ECO:0000259" key="4">
    <source>
        <dbReference type="PROSITE" id="PS50042"/>
    </source>
</evidence>
<protein>
    <submittedName>
        <fullName evidence="6">Crp/Fnr family transcriptional regulator</fullName>
    </submittedName>
</protein>
<name>A0A078KQ39_9FIRM</name>
<dbReference type="HOGENOM" id="CLU_075053_4_1_9"/>
<dbReference type="KEGG" id="ccel:CCDG5_1429"/>
<evidence type="ECO:0000259" key="5">
    <source>
        <dbReference type="PROSITE" id="PS51063"/>
    </source>
</evidence>
<keyword evidence="7" id="KW-1185">Reference proteome</keyword>
<organism evidence="6 7">
    <name type="scientific">[Clostridium] cellulosi</name>
    <dbReference type="NCBI Taxonomy" id="29343"/>
    <lineage>
        <taxon>Bacteria</taxon>
        <taxon>Bacillati</taxon>
        <taxon>Bacillota</taxon>
        <taxon>Clostridia</taxon>
        <taxon>Eubacteriales</taxon>
        <taxon>Oscillospiraceae</taxon>
        <taxon>Oscillospiraceae incertae sedis</taxon>
    </lineage>
</organism>
<dbReference type="SMART" id="SM00419">
    <property type="entry name" value="HTH_CRP"/>
    <property type="match status" value="1"/>
</dbReference>
<dbReference type="Pfam" id="PF00027">
    <property type="entry name" value="cNMP_binding"/>
    <property type="match status" value="1"/>
</dbReference>
<dbReference type="SUPFAM" id="SSF51206">
    <property type="entry name" value="cAMP-binding domain-like"/>
    <property type="match status" value="1"/>
</dbReference>
<dbReference type="InterPro" id="IPR036390">
    <property type="entry name" value="WH_DNA-bd_sf"/>
</dbReference>
<dbReference type="GO" id="GO:0003700">
    <property type="term" value="F:DNA-binding transcription factor activity"/>
    <property type="evidence" value="ECO:0007669"/>
    <property type="project" value="TreeGrafter"/>
</dbReference>
<dbReference type="Proteomes" id="UP000032431">
    <property type="component" value="Chromosome I"/>
</dbReference>
<evidence type="ECO:0000256" key="1">
    <source>
        <dbReference type="ARBA" id="ARBA00023015"/>
    </source>
</evidence>
<dbReference type="PROSITE" id="PS51063">
    <property type="entry name" value="HTH_CRP_2"/>
    <property type="match status" value="1"/>
</dbReference>
<accession>A0A078KQ39</accession>
<dbReference type="GO" id="GO:0005829">
    <property type="term" value="C:cytosol"/>
    <property type="evidence" value="ECO:0007669"/>
    <property type="project" value="TreeGrafter"/>
</dbReference>
<dbReference type="PANTHER" id="PTHR24567">
    <property type="entry name" value="CRP FAMILY TRANSCRIPTIONAL REGULATORY PROTEIN"/>
    <property type="match status" value="1"/>
</dbReference>
<dbReference type="PATRIC" id="fig|29343.3.peg.1508"/>
<feature type="domain" description="HTH crp-type" evidence="5">
    <location>
        <begin position="154"/>
        <end position="222"/>
    </location>
</feature>
<evidence type="ECO:0000313" key="6">
    <source>
        <dbReference type="EMBL" id="CDZ24543.1"/>
    </source>
</evidence>
<proteinExistence type="predicted"/>
<dbReference type="PROSITE" id="PS50042">
    <property type="entry name" value="CNMP_BINDING_3"/>
    <property type="match status" value="1"/>
</dbReference>
<sequence>MAKISDILLKMSLFEGIRPEELEAILKCLRAKKVTYSKNEFIINMGDRIDSFGIVISGTVQILKEDISGRQVILSALTAGDTFAEVFVCAGIKKSPVAVMAATEAEVVFIDYGRVVHTCNNACEFHSRLIQNMLKVLAQKNLFMNNKITYLTLKGMRQKIASYLLSQIEKTGKDRFEIPYSRTELADFLNVDRSAMSRELSRMKKEGLIDFNRNTFSVLDKQALCDLV</sequence>
<keyword evidence="1" id="KW-0805">Transcription regulation</keyword>
<dbReference type="InterPro" id="IPR018490">
    <property type="entry name" value="cNMP-bd_dom_sf"/>
</dbReference>
<dbReference type="OrthoDB" id="9774616at2"/>
<dbReference type="Gene3D" id="2.60.120.10">
    <property type="entry name" value="Jelly Rolls"/>
    <property type="match status" value="1"/>
</dbReference>
<dbReference type="SUPFAM" id="SSF46785">
    <property type="entry name" value="Winged helix' DNA-binding domain"/>
    <property type="match status" value="1"/>
</dbReference>
<keyword evidence="3" id="KW-0804">Transcription</keyword>
<evidence type="ECO:0000256" key="3">
    <source>
        <dbReference type="ARBA" id="ARBA00023163"/>
    </source>
</evidence>
<gene>
    <name evidence="6" type="ORF">CCDG5_1429</name>
</gene>
<evidence type="ECO:0000313" key="7">
    <source>
        <dbReference type="Proteomes" id="UP000032431"/>
    </source>
</evidence>